<dbReference type="FunFam" id="3.30.300.30:FF:000020">
    <property type="entry name" value="Long-chain fatty acid transporter"/>
    <property type="match status" value="1"/>
</dbReference>
<dbReference type="Proteomes" id="UP000000591">
    <property type="component" value="Chromosome III"/>
</dbReference>
<keyword evidence="9" id="KW-0812">Transmembrane</keyword>
<dbReference type="SUPFAM" id="SSF56801">
    <property type="entry name" value="Acetyl-CoA synthetase-like"/>
    <property type="match status" value="1"/>
</dbReference>
<evidence type="ECO:0000256" key="2">
    <source>
        <dbReference type="ARBA" id="ARBA00004585"/>
    </source>
</evidence>
<evidence type="ECO:0000256" key="1">
    <source>
        <dbReference type="ARBA" id="ARBA00004502"/>
    </source>
</evidence>
<dbReference type="KEGG" id="ago:AGOS_ACL174W"/>
<dbReference type="GO" id="GO:0005324">
    <property type="term" value="F:long-chain fatty acid transmembrane transporter activity"/>
    <property type="evidence" value="ECO:0000318"/>
    <property type="project" value="GO_Central"/>
</dbReference>
<evidence type="ECO:0000256" key="9">
    <source>
        <dbReference type="ARBA" id="ARBA00022692"/>
    </source>
</evidence>
<evidence type="ECO:0000256" key="18">
    <source>
        <dbReference type="ARBA" id="ARBA00068795"/>
    </source>
</evidence>
<keyword evidence="15" id="KW-0576">Peroxisome</keyword>
<organism evidence="21 22">
    <name type="scientific">Eremothecium gossypii (strain ATCC 10895 / CBS 109.51 / FGSC 9923 / NRRL Y-1056)</name>
    <name type="common">Yeast</name>
    <name type="synonym">Ashbya gossypii</name>
    <dbReference type="NCBI Taxonomy" id="284811"/>
    <lineage>
        <taxon>Eukaryota</taxon>
        <taxon>Fungi</taxon>
        <taxon>Dikarya</taxon>
        <taxon>Ascomycota</taxon>
        <taxon>Saccharomycotina</taxon>
        <taxon>Saccharomycetes</taxon>
        <taxon>Saccharomycetales</taxon>
        <taxon>Saccharomycetaceae</taxon>
        <taxon>Eremothecium</taxon>
    </lineage>
</organism>
<sequence length="650" mass="74333">MAQQLLKQVLRTLALPVIMPLLALNRRFRILDDIRTITYFVQALVAYGWCTLTQRFPTWYVFEAQVAKHGDSPCIRYCRPQARKGDFTVETYTYRETYEHVLRLSYVLYHDYGVRAGEHVAVNYANKPMFLFLWLALWNIGAVPAFVNHNQKGTPLIHSVKISNARLLFVDAGTTNLPKGSEAELLKELPELQIHHFDEEQMLAIIKSDKSPSLLIKRGERTPRTLHDYDPAMLIYTSGTTGLPKSAIMSWRKATLGCSLFGFMMRISPESVVLTAMPLYHSTAALLGVCAVFTQGGCIAISNKFSTTTFWKEAYLSKATHIQYVGEVCRYLMNAPKSEYEDMATVKVAYGNGLRQSIWMDFKKRFRIEAIGEFYASTEAPFATTAFQLGTFGVGACRSYGSLVHWILSYQQTLVRVDPDDESVVYRNENGFCEVPASDEPGELLMRIFFPRKPHTSFQGYLGNKKATESKVLRDVFRKGDAWYRSGDLLKSDKYGQWYFVDRMGDTYRWKSENVSTTEVENQLLSFNKDLFDCLVVVGLKIPSYEGRAGFAVIQLNPARRGLDHASLLDDLVEYLKHALPRYALPLFIKFTNQLETTDNYKFAKKQYKNQQLPHGADGDETIYWLKDYSQYKVLTDEDWEQISTGKAKL</sequence>
<dbReference type="FunCoup" id="Q75CU3">
    <property type="interactions" value="138"/>
</dbReference>
<comment type="similarity">
    <text evidence="4">Belongs to the ATP-dependent AMP-binding enzyme family.</text>
</comment>
<dbReference type="GO" id="GO:0005886">
    <property type="term" value="C:plasma membrane"/>
    <property type="evidence" value="ECO:0000318"/>
    <property type="project" value="GO_Central"/>
</dbReference>
<comment type="catalytic activity">
    <reaction evidence="16">
        <text>a very long-chain fatty acid + ATP + CoA = a very long-chain fatty acyl-CoA + AMP + diphosphate</text>
        <dbReference type="Rhea" id="RHEA:54536"/>
        <dbReference type="ChEBI" id="CHEBI:30616"/>
        <dbReference type="ChEBI" id="CHEBI:33019"/>
        <dbReference type="ChEBI" id="CHEBI:57287"/>
        <dbReference type="ChEBI" id="CHEBI:58950"/>
        <dbReference type="ChEBI" id="CHEBI:138261"/>
        <dbReference type="ChEBI" id="CHEBI:456215"/>
    </reaction>
</comment>
<dbReference type="Pfam" id="PF00501">
    <property type="entry name" value="AMP-binding"/>
    <property type="match status" value="1"/>
</dbReference>
<keyword evidence="5" id="KW-0813">Transport</keyword>
<dbReference type="GeneID" id="4619350"/>
<comment type="function">
    <text evidence="17">Acyl-CoA synthetase required for both the import of long chain fatty acids (LCFAs) (C14-C18) and the activation very long chain fatty acids (VLCFAs) (C20-C26) by esterification of the fatty acids into metabolically active CoA-thioesters for subsequent degradation or incorporation into phospholipids. The transport and fatty acyl-CoA synthetase activities are genetically separable and are thus independent activities. Esterifies VLCFAs in the peroxisome matrix. The VLCFAs are actively transported into peroxisomes by a PXA1-PXA2 heterodimeric transporter in the peroxisomal membrane.</text>
</comment>
<comment type="subcellular location">
    <subcellularLocation>
        <location evidence="3">Cell membrane</location>
        <topology evidence="3">Multi-pass membrane protein</topology>
    </subcellularLocation>
    <subcellularLocation>
        <location evidence="1">Lipid droplet</location>
    </subcellularLocation>
    <subcellularLocation>
        <location evidence="2">Peroxisome membrane</location>
        <topology evidence="2">Multi-pass membrane protein</topology>
    </subcellularLocation>
</comment>
<dbReference type="GO" id="GO:0005777">
    <property type="term" value="C:peroxisome"/>
    <property type="evidence" value="ECO:0000318"/>
    <property type="project" value="GO_Central"/>
</dbReference>
<dbReference type="Gene3D" id="3.40.50.12780">
    <property type="entry name" value="N-terminal domain of ligase-like"/>
    <property type="match status" value="1"/>
</dbReference>
<keyword evidence="22" id="KW-1185">Reference proteome</keyword>
<evidence type="ECO:0000256" key="6">
    <source>
        <dbReference type="ARBA" id="ARBA00022475"/>
    </source>
</evidence>
<keyword evidence="10" id="KW-0547">Nucleotide-binding</keyword>
<keyword evidence="13" id="KW-0445">Lipid transport</keyword>
<dbReference type="GO" id="GO:0006515">
    <property type="term" value="P:protein quality control for misfolded or incompletely synthesized proteins"/>
    <property type="evidence" value="ECO:0007669"/>
    <property type="project" value="EnsemblFungi"/>
</dbReference>
<dbReference type="eggNOG" id="KOG1179">
    <property type="taxonomic scope" value="Eukaryota"/>
</dbReference>
<dbReference type="InterPro" id="IPR042099">
    <property type="entry name" value="ANL_N_sf"/>
</dbReference>
<dbReference type="GO" id="GO:0004467">
    <property type="term" value="F:long-chain fatty acid-CoA ligase activity"/>
    <property type="evidence" value="ECO:0000318"/>
    <property type="project" value="GO_Central"/>
</dbReference>
<dbReference type="GO" id="GO:0001676">
    <property type="term" value="P:long-chain fatty acid metabolic process"/>
    <property type="evidence" value="ECO:0000318"/>
    <property type="project" value="GO_Central"/>
</dbReference>
<dbReference type="GO" id="GO:0005524">
    <property type="term" value="F:ATP binding"/>
    <property type="evidence" value="ECO:0007669"/>
    <property type="project" value="UniProtKB-KW"/>
</dbReference>
<evidence type="ECO:0000256" key="17">
    <source>
        <dbReference type="ARBA" id="ARBA00060276"/>
    </source>
</evidence>
<dbReference type="FunFam" id="3.40.50.12780:FF:000019">
    <property type="entry name" value="Long-chain fatty acid transporter"/>
    <property type="match status" value="1"/>
</dbReference>
<dbReference type="EMBL" id="AE016816">
    <property type="protein sequence ID" value="AAS51054.2"/>
    <property type="molecule type" value="Genomic_DNA"/>
</dbReference>
<dbReference type="Gene3D" id="3.30.300.30">
    <property type="match status" value="1"/>
</dbReference>
<evidence type="ECO:0000313" key="21">
    <source>
        <dbReference type="EMBL" id="AAS51054.2"/>
    </source>
</evidence>
<dbReference type="InParanoid" id="Q75CU3"/>
<evidence type="ECO:0000256" key="4">
    <source>
        <dbReference type="ARBA" id="ARBA00006432"/>
    </source>
</evidence>
<evidence type="ECO:0000256" key="11">
    <source>
        <dbReference type="ARBA" id="ARBA00022840"/>
    </source>
</evidence>
<evidence type="ECO:0000256" key="10">
    <source>
        <dbReference type="ARBA" id="ARBA00022741"/>
    </source>
</evidence>
<dbReference type="OrthoDB" id="10253869at2759"/>
<dbReference type="GO" id="GO:0005783">
    <property type="term" value="C:endoplasmic reticulum"/>
    <property type="evidence" value="ECO:0007669"/>
    <property type="project" value="EnsemblFungi"/>
</dbReference>
<dbReference type="OMA" id="CELCEPN"/>
<evidence type="ECO:0000256" key="15">
    <source>
        <dbReference type="ARBA" id="ARBA00023140"/>
    </source>
</evidence>
<dbReference type="PROSITE" id="PS00455">
    <property type="entry name" value="AMP_BINDING"/>
    <property type="match status" value="1"/>
</dbReference>
<keyword evidence="14" id="KW-0472">Membrane</keyword>
<gene>
    <name evidence="21" type="ORF">AGOS_ACL174W</name>
</gene>
<evidence type="ECO:0000313" key="22">
    <source>
        <dbReference type="Proteomes" id="UP000000591"/>
    </source>
</evidence>
<evidence type="ECO:0000256" key="12">
    <source>
        <dbReference type="ARBA" id="ARBA00022989"/>
    </source>
</evidence>
<keyword evidence="8" id="KW-0551">Lipid droplet</keyword>
<feature type="domain" description="AMP-dependent synthetase/ligase" evidence="20">
    <location>
        <begin position="62"/>
        <end position="391"/>
    </location>
</feature>
<dbReference type="GO" id="GO:0005778">
    <property type="term" value="C:peroxisomal membrane"/>
    <property type="evidence" value="ECO:0007669"/>
    <property type="project" value="UniProtKB-SubCell"/>
</dbReference>
<dbReference type="GO" id="GO:0044539">
    <property type="term" value="P:long-chain fatty acid import into cell"/>
    <property type="evidence" value="ECO:0000318"/>
    <property type="project" value="GO_Central"/>
</dbReference>
<evidence type="ECO:0000259" key="20">
    <source>
        <dbReference type="Pfam" id="PF00501"/>
    </source>
</evidence>
<dbReference type="GO" id="GO:0009898">
    <property type="term" value="C:cytoplasmic side of plasma membrane"/>
    <property type="evidence" value="ECO:0000318"/>
    <property type="project" value="GO_Central"/>
</dbReference>
<reference evidence="21 22" key="1">
    <citation type="journal article" date="2004" name="Science">
        <title>The Ashbya gossypii genome as a tool for mapping the ancient Saccharomyces cerevisiae genome.</title>
        <authorList>
            <person name="Dietrich F.S."/>
            <person name="Voegeli S."/>
            <person name="Brachat S."/>
            <person name="Lerch A."/>
            <person name="Gates K."/>
            <person name="Steiner S."/>
            <person name="Mohr C."/>
            <person name="Pohlmann R."/>
            <person name="Luedi P."/>
            <person name="Choi S."/>
            <person name="Wing R.A."/>
            <person name="Flavier A."/>
            <person name="Gaffney T.D."/>
            <person name="Philippsen P."/>
        </authorList>
    </citation>
    <scope>NUCLEOTIDE SEQUENCE [LARGE SCALE GENOMIC DNA]</scope>
    <source>
        <strain evidence="22">ATCC 10895 / CBS 109.51 / FGSC 9923 / NRRL Y-1056</strain>
    </source>
</reference>
<dbReference type="GO" id="GO:0031957">
    <property type="term" value="F:very long-chain fatty acid-CoA ligase activity"/>
    <property type="evidence" value="ECO:0007669"/>
    <property type="project" value="EnsemblFungi"/>
</dbReference>
<dbReference type="InterPro" id="IPR020845">
    <property type="entry name" value="AMP-binding_CS"/>
</dbReference>
<dbReference type="STRING" id="284811.Q75CU3"/>
<evidence type="ECO:0000256" key="8">
    <source>
        <dbReference type="ARBA" id="ARBA00022677"/>
    </source>
</evidence>
<evidence type="ECO:0000256" key="14">
    <source>
        <dbReference type="ARBA" id="ARBA00023136"/>
    </source>
</evidence>
<keyword evidence="7" id="KW-0436">Ligase</keyword>
<evidence type="ECO:0000256" key="5">
    <source>
        <dbReference type="ARBA" id="ARBA00022448"/>
    </source>
</evidence>
<reference evidence="22" key="2">
    <citation type="journal article" date="2013" name="G3 (Bethesda)">
        <title>Genomes of Ashbya fungi isolated from insects reveal four mating-type loci, numerous translocations, lack of transposons, and distinct gene duplications.</title>
        <authorList>
            <person name="Dietrich F.S."/>
            <person name="Voegeli S."/>
            <person name="Kuo S."/>
            <person name="Philippsen P."/>
        </authorList>
    </citation>
    <scope>GENOME REANNOTATION</scope>
    <source>
        <strain evidence="22">ATCC 10895 / CBS 109.51 / FGSC 9923 / NRRL Y-1056</strain>
    </source>
</reference>
<dbReference type="GO" id="GO:0005811">
    <property type="term" value="C:lipid droplet"/>
    <property type="evidence" value="ECO:0000318"/>
    <property type="project" value="GO_Central"/>
</dbReference>
<evidence type="ECO:0000256" key="13">
    <source>
        <dbReference type="ARBA" id="ARBA00023055"/>
    </source>
</evidence>
<keyword evidence="6" id="KW-1003">Cell membrane</keyword>
<keyword evidence="12" id="KW-1133">Transmembrane helix</keyword>
<dbReference type="InterPro" id="IPR045851">
    <property type="entry name" value="AMP-bd_C_sf"/>
</dbReference>
<dbReference type="PANTHER" id="PTHR43107:SF15">
    <property type="entry name" value="FATTY ACID TRANSPORT PROTEIN 3, ISOFORM A"/>
    <property type="match status" value="1"/>
</dbReference>
<accession>Q75CU3</accession>
<dbReference type="PANTHER" id="PTHR43107">
    <property type="entry name" value="LONG-CHAIN FATTY ACID TRANSPORT PROTEIN"/>
    <property type="match status" value="1"/>
</dbReference>
<dbReference type="RefSeq" id="NP_983230.2">
    <property type="nucleotide sequence ID" value="NM_208583.2"/>
</dbReference>
<evidence type="ECO:0000256" key="19">
    <source>
        <dbReference type="ARBA" id="ARBA00078285"/>
    </source>
</evidence>
<dbReference type="AlphaFoldDB" id="Q75CU3"/>
<evidence type="ECO:0000256" key="3">
    <source>
        <dbReference type="ARBA" id="ARBA00004651"/>
    </source>
</evidence>
<keyword evidence="11" id="KW-0067">ATP-binding</keyword>
<evidence type="ECO:0000256" key="7">
    <source>
        <dbReference type="ARBA" id="ARBA00022598"/>
    </source>
</evidence>
<protein>
    <recommendedName>
        <fullName evidence="18">Very long-chain fatty acid transport protein</fullName>
    </recommendedName>
    <alternativeName>
        <fullName evidence="19">Very-long-chain acyl-CoA synthetase</fullName>
    </alternativeName>
</protein>
<name>Q75CU3_EREGS</name>
<dbReference type="InterPro" id="IPR000873">
    <property type="entry name" value="AMP-dep_synth/lig_dom"/>
</dbReference>
<proteinExistence type="inferred from homology"/>
<dbReference type="HOGENOM" id="CLU_000022_46_3_1"/>
<evidence type="ECO:0000256" key="16">
    <source>
        <dbReference type="ARBA" id="ARBA00051585"/>
    </source>
</evidence>
<dbReference type="GO" id="GO:0000038">
    <property type="term" value="P:very long-chain fatty acid metabolic process"/>
    <property type="evidence" value="ECO:0007669"/>
    <property type="project" value="EnsemblFungi"/>
</dbReference>